<organism evidence="1">
    <name type="scientific">Hexamita inflata</name>
    <dbReference type="NCBI Taxonomy" id="28002"/>
    <lineage>
        <taxon>Eukaryota</taxon>
        <taxon>Metamonada</taxon>
        <taxon>Diplomonadida</taxon>
        <taxon>Hexamitidae</taxon>
        <taxon>Hexamitinae</taxon>
        <taxon>Hexamita</taxon>
    </lineage>
</organism>
<evidence type="ECO:0000313" key="3">
    <source>
        <dbReference type="Proteomes" id="UP001642409"/>
    </source>
</evidence>
<evidence type="ECO:0000313" key="2">
    <source>
        <dbReference type="EMBL" id="CAL6029429.1"/>
    </source>
</evidence>
<reference evidence="2 3" key="2">
    <citation type="submission" date="2024-07" db="EMBL/GenBank/DDBJ databases">
        <authorList>
            <person name="Akdeniz Z."/>
        </authorList>
    </citation>
    <scope>NUCLEOTIDE SEQUENCE [LARGE SCALE GENOMIC DNA]</scope>
</reference>
<accession>A0AA86U0V5</accession>
<evidence type="ECO:0000313" key="1">
    <source>
        <dbReference type="EMBL" id="CAI9937540.1"/>
    </source>
</evidence>
<proteinExistence type="predicted"/>
<keyword evidence="3" id="KW-1185">Reference proteome</keyword>
<sequence>MNHNEKLVTKVKFCFGLDFNCYIKFSESHKVLILDLNRETQILTQPIFQKYCQAVSSRKTQWIQSQFEISEFTLQNTLTGIMYYSTAIGQNGECPQNQSSCGERFKSEEIIKFKILFSIFDLKLWGQFSLLRHIQLTFTIFANSAPNFVEVLSAVTGPRGSSLDVKCTAAFTLHRQCFQMCTHVNALFDNCIFGCFFFPALLGRNFVLKIIIRFVPLSHLQLVQPPKRTTYFDIPVVFKIMGADVGTADFFNKFCKTQNYINRNINQFANRVSHYNNQNHCSQVSFPSTAVFCMNHCAVRYARGRTGDIKQLRMTGSNKNPTGIKAFWRDGETRLHF</sequence>
<dbReference type="Proteomes" id="UP001642409">
    <property type="component" value="Unassembled WGS sequence"/>
</dbReference>
<dbReference type="EMBL" id="CATOUU010000647">
    <property type="protein sequence ID" value="CAI9937540.1"/>
    <property type="molecule type" value="Genomic_DNA"/>
</dbReference>
<dbReference type="AlphaFoldDB" id="A0AA86U0V5"/>
<protein>
    <submittedName>
        <fullName evidence="2">Hypothetical_protein</fullName>
    </submittedName>
</protein>
<dbReference type="EMBL" id="CAXDID020000110">
    <property type="protein sequence ID" value="CAL6029429.1"/>
    <property type="molecule type" value="Genomic_DNA"/>
</dbReference>
<comment type="caution">
    <text evidence="1">The sequence shown here is derived from an EMBL/GenBank/DDBJ whole genome shotgun (WGS) entry which is preliminary data.</text>
</comment>
<gene>
    <name evidence="1" type="ORF">HINF_LOCUS25185</name>
    <name evidence="2" type="ORF">HINF_LOCUS32306</name>
</gene>
<name>A0AA86U0V5_9EUKA</name>
<reference evidence="1" key="1">
    <citation type="submission" date="2023-06" db="EMBL/GenBank/DDBJ databases">
        <authorList>
            <person name="Kurt Z."/>
        </authorList>
    </citation>
    <scope>NUCLEOTIDE SEQUENCE</scope>
</reference>